<feature type="compositionally biased region" description="Polar residues" evidence="2">
    <location>
        <begin position="52"/>
        <end position="61"/>
    </location>
</feature>
<dbReference type="PANTHER" id="PTHR12354:SF1">
    <property type="entry name" value="INTERFERON-RELATED DEVELOPMENTAL REGULATOR 1"/>
    <property type="match status" value="1"/>
</dbReference>
<gene>
    <name evidence="4" type="ORF">BB561_000380</name>
</gene>
<dbReference type="PANTHER" id="PTHR12354">
    <property type="entry name" value="INTERFERON-RELATED DEVELOPMENTAL REGULATOR"/>
    <property type="match status" value="1"/>
</dbReference>
<comment type="caution">
    <text evidence="4">The sequence shown here is derived from an EMBL/GenBank/DDBJ whole genome shotgun (WGS) entry which is preliminary data.</text>
</comment>
<evidence type="ECO:0000256" key="2">
    <source>
        <dbReference type="SAM" id="MobiDB-lite"/>
    </source>
</evidence>
<evidence type="ECO:0000313" key="4">
    <source>
        <dbReference type="EMBL" id="PVU97692.1"/>
    </source>
</evidence>
<feature type="region of interest" description="Disordered" evidence="2">
    <location>
        <begin position="16"/>
        <end position="103"/>
    </location>
</feature>
<dbReference type="SUPFAM" id="SSF48371">
    <property type="entry name" value="ARM repeat"/>
    <property type="match status" value="1"/>
</dbReference>
<organism evidence="4 5">
    <name type="scientific">Smittium simulii</name>
    <dbReference type="NCBI Taxonomy" id="133385"/>
    <lineage>
        <taxon>Eukaryota</taxon>
        <taxon>Fungi</taxon>
        <taxon>Fungi incertae sedis</taxon>
        <taxon>Zoopagomycota</taxon>
        <taxon>Kickxellomycotina</taxon>
        <taxon>Harpellomycetes</taxon>
        <taxon>Harpellales</taxon>
        <taxon>Legeriomycetaceae</taxon>
        <taxon>Smittium</taxon>
    </lineage>
</organism>
<dbReference type="InterPro" id="IPR007701">
    <property type="entry name" value="Interferon-rel_develop_reg_N"/>
</dbReference>
<accession>A0A2T9YZB3</accession>
<proteinExistence type="inferred from homology"/>
<dbReference type="EMBL" id="MBFR01000008">
    <property type="protein sequence ID" value="PVU97692.1"/>
    <property type="molecule type" value="Genomic_DNA"/>
</dbReference>
<dbReference type="InterPro" id="IPR016024">
    <property type="entry name" value="ARM-type_fold"/>
</dbReference>
<dbReference type="STRING" id="133385.A0A2T9YZB3"/>
<dbReference type="OrthoDB" id="18978at2759"/>
<keyword evidence="5" id="KW-1185">Reference proteome</keyword>
<evidence type="ECO:0000259" key="3">
    <source>
        <dbReference type="Pfam" id="PF05004"/>
    </source>
</evidence>
<protein>
    <recommendedName>
        <fullName evidence="3">Interferon-related developmental regulator N-terminal domain-containing protein</fullName>
    </recommendedName>
</protein>
<feature type="domain" description="Interferon-related developmental regulator N-terminal" evidence="3">
    <location>
        <begin position="127"/>
        <end position="397"/>
    </location>
</feature>
<dbReference type="InterPro" id="IPR039777">
    <property type="entry name" value="IFRD"/>
</dbReference>
<evidence type="ECO:0000256" key="1">
    <source>
        <dbReference type="ARBA" id="ARBA00008828"/>
    </source>
</evidence>
<feature type="compositionally biased region" description="Polar residues" evidence="2">
    <location>
        <begin position="68"/>
        <end position="82"/>
    </location>
</feature>
<evidence type="ECO:0000313" key="5">
    <source>
        <dbReference type="Proteomes" id="UP000245383"/>
    </source>
</evidence>
<feature type="compositionally biased region" description="Basic and acidic residues" evidence="2">
    <location>
        <begin position="33"/>
        <end position="47"/>
    </location>
</feature>
<reference evidence="4 5" key="1">
    <citation type="journal article" date="2018" name="MBio">
        <title>Comparative Genomics Reveals the Core Gene Toolbox for the Fungus-Insect Symbiosis.</title>
        <authorList>
            <person name="Wang Y."/>
            <person name="Stata M."/>
            <person name="Wang W."/>
            <person name="Stajich J.E."/>
            <person name="White M.M."/>
            <person name="Moncalvo J.M."/>
        </authorList>
    </citation>
    <scope>NUCLEOTIDE SEQUENCE [LARGE SCALE GENOMIC DNA]</scope>
    <source>
        <strain evidence="4 5">SWE-8-4</strain>
    </source>
</reference>
<name>A0A2T9YZB3_9FUNG</name>
<dbReference type="Pfam" id="PF05004">
    <property type="entry name" value="IFRD"/>
    <property type="match status" value="1"/>
</dbReference>
<dbReference type="Proteomes" id="UP000245383">
    <property type="component" value="Unassembled WGS sequence"/>
</dbReference>
<comment type="similarity">
    <text evidence="1">Belongs to the IFRD family.</text>
</comment>
<sequence>MSSEGTDLIRLALSNYSGLTSTPKLDDSVSAADKIKEGLKKPKEGRGGRNPKSGSVVNSRANSREQKTVGSRINSRIQSRVNSSERIEKNSHNQNYSDSDSDFDKLADSTSNIILNDQEDNLSAEKKISSYAEQLGKFSQEQLVDTLNSLLDKLTLKRVEKREEGLQGICSIMVHKYIGEFEERNKESYLESFKKSLRIQKTTKEALLATRGIALWFLQFGYEEDDTYNDVFNFLTKIMQETHSASLHAQIIHTIAFANFIGSSDYVNAVKVIEICSKQIREWKSEELTLLATSSYGLMMTIVAEANIDLAIELFEKDYECHLNMLESQSVNVRIKSAENLALLYELISEHDEDFEFDNHMEVIEMLEQMSKDSTKRHSKKDRFTQKSALRQVVNSIANNSSPQVRLSLQTQYLSFSTWKDIIKLEAFKFTVMNGIVVVDSRSELAKYRSRNKNVMRQARSKFNMQQEDSD</sequence>
<dbReference type="AlphaFoldDB" id="A0A2T9YZB3"/>